<gene>
    <name evidence="1" type="ORF">BDP81DRAFT_117894</name>
</gene>
<sequence length="156" mass="17389">MAAFILHCYPSGATRNGLPIAGPRTLKRDAIPRLSDVPTGHVVHMRCSLQHEPVQIHCRFAFLRVQSNLCISPRSTQQLRPHRLCPMMIGRSGCRHAVGSDQPSHPSGMSIFGLLSPVMIGSRRTAGRLPHTPRANFPQMIRRRGIYPGRSWVVWG</sequence>
<accession>A0AAJ0E9E0</accession>
<name>A0AAJ0E9E0_9PEZI</name>
<proteinExistence type="predicted"/>
<organism evidence="1 2">
    <name type="scientific">Colletotrichum phormii</name>
    <dbReference type="NCBI Taxonomy" id="359342"/>
    <lineage>
        <taxon>Eukaryota</taxon>
        <taxon>Fungi</taxon>
        <taxon>Dikarya</taxon>
        <taxon>Ascomycota</taxon>
        <taxon>Pezizomycotina</taxon>
        <taxon>Sordariomycetes</taxon>
        <taxon>Hypocreomycetidae</taxon>
        <taxon>Glomerellales</taxon>
        <taxon>Glomerellaceae</taxon>
        <taxon>Colletotrichum</taxon>
        <taxon>Colletotrichum acutatum species complex</taxon>
    </lineage>
</organism>
<evidence type="ECO:0000313" key="2">
    <source>
        <dbReference type="Proteomes" id="UP001243989"/>
    </source>
</evidence>
<dbReference type="GeneID" id="85466426"/>
<dbReference type="RefSeq" id="XP_060439829.1">
    <property type="nucleotide sequence ID" value="XM_060581564.1"/>
</dbReference>
<dbReference type="EMBL" id="JAHMHQ010000027">
    <property type="protein sequence ID" value="KAK1623834.1"/>
    <property type="molecule type" value="Genomic_DNA"/>
</dbReference>
<evidence type="ECO:0000313" key="1">
    <source>
        <dbReference type="EMBL" id="KAK1623834.1"/>
    </source>
</evidence>
<protein>
    <submittedName>
        <fullName evidence="1">Uncharacterized protein</fullName>
    </submittedName>
</protein>
<comment type="caution">
    <text evidence="1">The sequence shown here is derived from an EMBL/GenBank/DDBJ whole genome shotgun (WGS) entry which is preliminary data.</text>
</comment>
<reference evidence="1" key="1">
    <citation type="submission" date="2021-06" db="EMBL/GenBank/DDBJ databases">
        <title>Comparative genomics, transcriptomics and evolutionary studies reveal genomic signatures of adaptation to plant cell wall in hemibiotrophic fungi.</title>
        <authorList>
            <consortium name="DOE Joint Genome Institute"/>
            <person name="Baroncelli R."/>
            <person name="Diaz J.F."/>
            <person name="Benocci T."/>
            <person name="Peng M."/>
            <person name="Battaglia E."/>
            <person name="Haridas S."/>
            <person name="Andreopoulos W."/>
            <person name="Labutti K."/>
            <person name="Pangilinan J."/>
            <person name="Floch G.L."/>
            <person name="Makela M.R."/>
            <person name="Henrissat B."/>
            <person name="Grigoriev I.V."/>
            <person name="Crouch J.A."/>
            <person name="De Vries R.P."/>
            <person name="Sukno S.A."/>
            <person name="Thon M.R."/>
        </authorList>
    </citation>
    <scope>NUCLEOTIDE SEQUENCE</scope>
    <source>
        <strain evidence="1">CBS 102054</strain>
    </source>
</reference>
<dbReference type="Proteomes" id="UP001243989">
    <property type="component" value="Unassembled WGS sequence"/>
</dbReference>
<keyword evidence="2" id="KW-1185">Reference proteome</keyword>
<dbReference type="AlphaFoldDB" id="A0AAJ0E9E0"/>